<sequence length="63" mass="7294">MAEARRFYVIFNNHTEDIETTYGTKTLPALYVSHGVAFGVLKKRRALYGYEGREVREVELTIL</sequence>
<dbReference type="KEGG" id="rpx:Rpdx1_2970"/>
<dbReference type="AlphaFoldDB" id="E6VL56"/>
<dbReference type="BioCyc" id="RPAL652103:RPDX1_RS14640-MONOMER"/>
<name>E6VL56_RHOPX</name>
<protein>
    <submittedName>
        <fullName evidence="1">Uncharacterized protein</fullName>
    </submittedName>
</protein>
<evidence type="ECO:0000313" key="2">
    <source>
        <dbReference type="Proteomes" id="UP000001402"/>
    </source>
</evidence>
<gene>
    <name evidence="1" type="ordered locus">Rpdx1_2970</name>
</gene>
<dbReference type="Proteomes" id="UP000001402">
    <property type="component" value="Chromosome"/>
</dbReference>
<proteinExistence type="predicted"/>
<evidence type="ECO:0000313" key="1">
    <source>
        <dbReference type="EMBL" id="ADU44551.1"/>
    </source>
</evidence>
<reference evidence="1" key="1">
    <citation type="submission" date="2010-12" db="EMBL/GenBank/DDBJ databases">
        <title>Complete sequence of Rhodopseudomonas palustris DX-1.</title>
        <authorList>
            <consortium name="US DOE Joint Genome Institute"/>
            <person name="Lucas S."/>
            <person name="Copeland A."/>
            <person name="Lapidus A."/>
            <person name="Cheng J.-F."/>
            <person name="Goodwin L."/>
            <person name="Pitluck S."/>
            <person name="Misra M."/>
            <person name="Chertkov O."/>
            <person name="Detter J.C."/>
            <person name="Han C."/>
            <person name="Tapia R."/>
            <person name="Land M."/>
            <person name="Hauser L."/>
            <person name="Kyrpides N."/>
            <person name="Ivanova N."/>
            <person name="Ovchinnikova G."/>
            <person name="Logan B."/>
            <person name="Oda Y."/>
            <person name="Harwood C."/>
            <person name="Woyke T."/>
        </authorList>
    </citation>
    <scope>NUCLEOTIDE SEQUENCE [LARGE SCALE GENOMIC DNA]</scope>
    <source>
        <strain evidence="1">DX-1</strain>
    </source>
</reference>
<dbReference type="EMBL" id="CP002418">
    <property type="protein sequence ID" value="ADU44551.1"/>
    <property type="molecule type" value="Genomic_DNA"/>
</dbReference>
<organism evidence="1 2">
    <name type="scientific">Rhodopseudomonas palustris (strain DX-1)</name>
    <dbReference type="NCBI Taxonomy" id="652103"/>
    <lineage>
        <taxon>Bacteria</taxon>
        <taxon>Pseudomonadati</taxon>
        <taxon>Pseudomonadota</taxon>
        <taxon>Alphaproteobacteria</taxon>
        <taxon>Hyphomicrobiales</taxon>
        <taxon>Nitrobacteraceae</taxon>
        <taxon>Rhodopseudomonas</taxon>
    </lineage>
</organism>
<dbReference type="HOGENOM" id="CLU_2883008_0_0_5"/>
<accession>E6VL56</accession>
<dbReference type="STRING" id="652103.Rpdx1_2970"/>